<dbReference type="Pfam" id="PF00031">
    <property type="entry name" value="Cystatin"/>
    <property type="match status" value="1"/>
</dbReference>
<accession>A0ABQ8MT17</accession>
<dbReference type="PRINTS" id="PR00295">
    <property type="entry name" value="STEFINA"/>
</dbReference>
<evidence type="ECO:0000256" key="3">
    <source>
        <dbReference type="ARBA" id="ARBA00022490"/>
    </source>
</evidence>
<evidence type="ECO:0000313" key="7">
    <source>
        <dbReference type="EMBL" id="KAI2665053.1"/>
    </source>
</evidence>
<dbReference type="InterPro" id="IPR046350">
    <property type="entry name" value="Cystatin_sf"/>
</dbReference>
<dbReference type="PANTHER" id="PTHR11414">
    <property type="entry name" value="CYSTATIN FAMILY MEMBER"/>
    <property type="match status" value="1"/>
</dbReference>
<proteinExistence type="inferred from homology"/>
<gene>
    <name evidence="7" type="ORF">H4Q32_003394</name>
</gene>
<dbReference type="Gene3D" id="3.10.450.10">
    <property type="match status" value="1"/>
</dbReference>
<evidence type="ECO:0000313" key="8">
    <source>
        <dbReference type="Proteomes" id="UP000830375"/>
    </source>
</evidence>
<evidence type="ECO:0000256" key="1">
    <source>
        <dbReference type="ARBA" id="ARBA00004496"/>
    </source>
</evidence>
<dbReference type="InterPro" id="IPR001713">
    <property type="entry name" value="Prot_inh_stefin"/>
</dbReference>
<dbReference type="PROSITE" id="PS00287">
    <property type="entry name" value="CYSTATIN"/>
    <property type="match status" value="1"/>
</dbReference>
<keyword evidence="8" id="KW-1185">Reference proteome</keyword>
<comment type="caution">
    <text evidence="7">The sequence shown here is derived from an EMBL/GenBank/DDBJ whole genome shotgun (WGS) entry which is preliminary data.</text>
</comment>
<dbReference type="CDD" id="cd00042">
    <property type="entry name" value="CY"/>
    <property type="match status" value="1"/>
</dbReference>
<dbReference type="Proteomes" id="UP000830375">
    <property type="component" value="Unassembled WGS sequence"/>
</dbReference>
<dbReference type="SUPFAM" id="SSF54403">
    <property type="entry name" value="Cystatin/monellin"/>
    <property type="match status" value="1"/>
</dbReference>
<evidence type="ECO:0000256" key="2">
    <source>
        <dbReference type="ARBA" id="ARBA00009403"/>
    </source>
</evidence>
<keyword evidence="4" id="KW-0646">Protease inhibitor</keyword>
<feature type="domain" description="Cystatin" evidence="6">
    <location>
        <begin position="6"/>
        <end position="96"/>
    </location>
</feature>
<evidence type="ECO:0000259" key="6">
    <source>
        <dbReference type="SMART" id="SM00043"/>
    </source>
</evidence>
<dbReference type="InterPro" id="IPR018073">
    <property type="entry name" value="Prot_inh_cystat_CS"/>
</dbReference>
<dbReference type="PANTHER" id="PTHR11414:SF21">
    <property type="entry name" value="CYSTATIN 14A, TANDEM DUPLICATE 1-RELATED"/>
    <property type="match status" value="1"/>
</dbReference>
<evidence type="ECO:0000256" key="4">
    <source>
        <dbReference type="ARBA" id="ARBA00022690"/>
    </source>
</evidence>
<evidence type="ECO:0000256" key="5">
    <source>
        <dbReference type="ARBA" id="ARBA00022704"/>
    </source>
</evidence>
<keyword evidence="5" id="KW-0789">Thiol protease inhibitor</keyword>
<comment type="subcellular location">
    <subcellularLocation>
        <location evidence="1">Cytoplasm</location>
    </subcellularLocation>
</comment>
<dbReference type="EMBL" id="JACTAM010000005">
    <property type="protein sequence ID" value="KAI2665053.1"/>
    <property type="molecule type" value="Genomic_DNA"/>
</dbReference>
<organism evidence="7 8">
    <name type="scientific">Labeo rohita</name>
    <name type="common">Indian major carp</name>
    <name type="synonym">Cyprinus rohita</name>
    <dbReference type="NCBI Taxonomy" id="84645"/>
    <lineage>
        <taxon>Eukaryota</taxon>
        <taxon>Metazoa</taxon>
        <taxon>Chordata</taxon>
        <taxon>Craniata</taxon>
        <taxon>Vertebrata</taxon>
        <taxon>Euteleostomi</taxon>
        <taxon>Actinopterygii</taxon>
        <taxon>Neopterygii</taxon>
        <taxon>Teleostei</taxon>
        <taxon>Ostariophysi</taxon>
        <taxon>Cypriniformes</taxon>
        <taxon>Cyprinidae</taxon>
        <taxon>Labeoninae</taxon>
        <taxon>Labeonini</taxon>
        <taxon>Labeo</taxon>
    </lineage>
</organism>
<protein>
    <submittedName>
        <fullName evidence="7">Cystatin-B</fullName>
    </submittedName>
</protein>
<keyword evidence="3" id="KW-0963">Cytoplasm</keyword>
<reference evidence="7 8" key="1">
    <citation type="submission" date="2022-01" db="EMBL/GenBank/DDBJ databases">
        <title>A high-quality chromosome-level genome assembly of rohu carp, Labeo rohita.</title>
        <authorList>
            <person name="Arick M.A. II"/>
            <person name="Hsu C.-Y."/>
            <person name="Magbanua Z."/>
            <person name="Pechanova O."/>
            <person name="Grover C."/>
            <person name="Miller E."/>
            <person name="Thrash A."/>
            <person name="Ezzel L."/>
            <person name="Alam S."/>
            <person name="Benzie J."/>
            <person name="Hamilton M."/>
            <person name="Karsi A."/>
            <person name="Lawrence M.L."/>
            <person name="Peterson D.G."/>
        </authorList>
    </citation>
    <scope>NUCLEOTIDE SEQUENCE [LARGE SCALE GENOMIC DNA]</scope>
    <source>
        <strain evidence="8">BAU-BD-2019</strain>
        <tissue evidence="7">Blood</tissue>
    </source>
</reference>
<dbReference type="InterPro" id="IPR000010">
    <property type="entry name" value="Cystatin_dom"/>
</dbReference>
<comment type="similarity">
    <text evidence="2">Belongs to the cystatin family.</text>
</comment>
<name>A0ABQ8MT17_LABRO</name>
<sequence length="96" mass="10771">MATKDGGSSQVKQATPEVQKICDEAEEKAGKKFDVFVAKSFTTQVVAGTNYFIKVHVGHDQFVHLRVHKSLPHSGEKLQLHGIQTSKTQQDRIEYF</sequence>
<dbReference type="SMART" id="SM00043">
    <property type="entry name" value="CY"/>
    <property type="match status" value="1"/>
</dbReference>